<sequence length="167" mass="18557">MSDRGDPGLLPLHRTNQPTASVIGRYSECQSASIDRYSECQSAQIGRYSECQSAQIGRYSECQSAQIGRYSECQSAQIGRYSECQSAQIGRYSECKRDHTLRPELASPLCNWQYSGAPTVSRTSIGQFRCGRIRLSFVSPMNQGERSLGLAHLFSPSLKPIAGIWNH</sequence>
<evidence type="ECO:0000313" key="1">
    <source>
        <dbReference type="EMBL" id="KAK3799020.1"/>
    </source>
</evidence>
<proteinExistence type="predicted"/>
<protein>
    <submittedName>
        <fullName evidence="1">Uncharacterized protein</fullName>
    </submittedName>
</protein>
<organism evidence="1 2">
    <name type="scientific">Elysia crispata</name>
    <name type="common">lettuce slug</name>
    <dbReference type="NCBI Taxonomy" id="231223"/>
    <lineage>
        <taxon>Eukaryota</taxon>
        <taxon>Metazoa</taxon>
        <taxon>Spiralia</taxon>
        <taxon>Lophotrochozoa</taxon>
        <taxon>Mollusca</taxon>
        <taxon>Gastropoda</taxon>
        <taxon>Heterobranchia</taxon>
        <taxon>Euthyneura</taxon>
        <taxon>Panpulmonata</taxon>
        <taxon>Sacoglossa</taxon>
        <taxon>Placobranchoidea</taxon>
        <taxon>Plakobranchidae</taxon>
        <taxon>Elysia</taxon>
    </lineage>
</organism>
<dbReference type="EMBL" id="JAWDGP010000598">
    <property type="protein sequence ID" value="KAK3799020.1"/>
    <property type="molecule type" value="Genomic_DNA"/>
</dbReference>
<gene>
    <name evidence="1" type="ORF">RRG08_048091</name>
</gene>
<reference evidence="1" key="1">
    <citation type="journal article" date="2023" name="G3 (Bethesda)">
        <title>A reference genome for the long-term kleptoplast-retaining sea slug Elysia crispata morphotype clarki.</title>
        <authorList>
            <person name="Eastman K.E."/>
            <person name="Pendleton A.L."/>
            <person name="Shaikh M.A."/>
            <person name="Suttiyut T."/>
            <person name="Ogas R."/>
            <person name="Tomko P."/>
            <person name="Gavelis G."/>
            <person name="Widhalm J.R."/>
            <person name="Wisecaver J.H."/>
        </authorList>
    </citation>
    <scope>NUCLEOTIDE SEQUENCE</scope>
    <source>
        <strain evidence="1">ECLA1</strain>
    </source>
</reference>
<dbReference type="AlphaFoldDB" id="A0AAE1EA18"/>
<dbReference type="Proteomes" id="UP001283361">
    <property type="component" value="Unassembled WGS sequence"/>
</dbReference>
<keyword evidence="2" id="KW-1185">Reference proteome</keyword>
<comment type="caution">
    <text evidence="1">The sequence shown here is derived from an EMBL/GenBank/DDBJ whole genome shotgun (WGS) entry which is preliminary data.</text>
</comment>
<name>A0AAE1EA18_9GAST</name>
<accession>A0AAE1EA18</accession>
<evidence type="ECO:0000313" key="2">
    <source>
        <dbReference type="Proteomes" id="UP001283361"/>
    </source>
</evidence>